<reference evidence="1" key="1">
    <citation type="submission" date="2019-07" db="EMBL/GenBank/DDBJ databases">
        <title>Annotation for the trematode Paragonimus miyazaki's.</title>
        <authorList>
            <person name="Choi Y.-J."/>
        </authorList>
    </citation>
    <scope>NUCLEOTIDE SEQUENCE</scope>
    <source>
        <strain evidence="1">Japan</strain>
    </source>
</reference>
<gene>
    <name evidence="1" type="ORF">EG68_02076</name>
</gene>
<keyword evidence="2" id="KW-1185">Reference proteome</keyword>
<sequence>MFLQLTRSDIPRTHDAKQLIVIHYRSDAFSLFMWKMAFYGTKSTNQLTGSAINASFDSCKIVFCLSTSLHSKLCFHNNFHFGVTLFYFKLNNLVASGLFILPRMYDSLHQRFCCVASVRIACYFTVHNNL</sequence>
<dbReference type="AlphaFoldDB" id="A0A8S9Z482"/>
<proteinExistence type="predicted"/>
<comment type="caution">
    <text evidence="1">The sequence shown here is derived from an EMBL/GenBank/DDBJ whole genome shotgun (WGS) entry which is preliminary data.</text>
</comment>
<dbReference type="Proteomes" id="UP000822476">
    <property type="component" value="Unassembled WGS sequence"/>
</dbReference>
<dbReference type="EMBL" id="JTDE01000951">
    <property type="protein sequence ID" value="KAF7259971.1"/>
    <property type="molecule type" value="Genomic_DNA"/>
</dbReference>
<protein>
    <submittedName>
        <fullName evidence="1">Uncharacterized protein</fullName>
    </submittedName>
</protein>
<organism evidence="1 2">
    <name type="scientific">Paragonimus skrjabini miyazakii</name>
    <dbReference type="NCBI Taxonomy" id="59628"/>
    <lineage>
        <taxon>Eukaryota</taxon>
        <taxon>Metazoa</taxon>
        <taxon>Spiralia</taxon>
        <taxon>Lophotrochozoa</taxon>
        <taxon>Platyhelminthes</taxon>
        <taxon>Trematoda</taxon>
        <taxon>Digenea</taxon>
        <taxon>Plagiorchiida</taxon>
        <taxon>Troglotremata</taxon>
        <taxon>Troglotrematidae</taxon>
        <taxon>Paragonimus</taxon>
    </lineage>
</organism>
<name>A0A8S9Z482_9TREM</name>
<evidence type="ECO:0000313" key="2">
    <source>
        <dbReference type="Proteomes" id="UP000822476"/>
    </source>
</evidence>
<evidence type="ECO:0000313" key="1">
    <source>
        <dbReference type="EMBL" id="KAF7259971.1"/>
    </source>
</evidence>
<accession>A0A8S9Z482</accession>